<comment type="caution">
    <text evidence="1">The sequence shown here is derived from an EMBL/GenBank/DDBJ whole genome shotgun (WGS) entry which is preliminary data.</text>
</comment>
<sequence>MNTVIERGKKQKLSLRDADHIAARDDIGACATCTDLALDGERFCRACKDYWEEDAPAFANFDDWGF</sequence>
<proteinExistence type="predicted"/>
<reference evidence="1" key="1">
    <citation type="submission" date="2021-07" db="EMBL/GenBank/DDBJ databases">
        <title>Pseudohoeflea marina sp. nov. a polyhydroxyalcanoate-producing bacterium.</title>
        <authorList>
            <person name="Zheng W."/>
            <person name="Yu S."/>
            <person name="Huang Y."/>
        </authorList>
    </citation>
    <scope>NUCLEOTIDE SEQUENCE</scope>
    <source>
        <strain evidence="1">DP4N28-3</strain>
    </source>
</reference>
<evidence type="ECO:0000313" key="2">
    <source>
        <dbReference type="Proteomes" id="UP001430804"/>
    </source>
</evidence>
<organism evidence="1 2">
    <name type="scientific">Pseudohoeflea coraliihabitans</name>
    <dbReference type="NCBI Taxonomy" id="2860393"/>
    <lineage>
        <taxon>Bacteria</taxon>
        <taxon>Pseudomonadati</taxon>
        <taxon>Pseudomonadota</taxon>
        <taxon>Alphaproteobacteria</taxon>
        <taxon>Hyphomicrobiales</taxon>
        <taxon>Rhizobiaceae</taxon>
        <taxon>Pseudohoeflea</taxon>
    </lineage>
</organism>
<evidence type="ECO:0008006" key="3">
    <source>
        <dbReference type="Google" id="ProtNLM"/>
    </source>
</evidence>
<keyword evidence="2" id="KW-1185">Reference proteome</keyword>
<evidence type="ECO:0000313" key="1">
    <source>
        <dbReference type="EMBL" id="MBW3096850.1"/>
    </source>
</evidence>
<dbReference type="RefSeq" id="WP_219200818.1">
    <property type="nucleotide sequence ID" value="NZ_JAHWQX010000002.1"/>
</dbReference>
<dbReference type="EMBL" id="JAHWQX010000002">
    <property type="protein sequence ID" value="MBW3096850.1"/>
    <property type="molecule type" value="Genomic_DNA"/>
</dbReference>
<name>A0ABS6WLS1_9HYPH</name>
<accession>A0ABS6WLS1</accession>
<gene>
    <name evidence="1" type="ORF">KY465_06120</name>
</gene>
<dbReference type="Proteomes" id="UP001430804">
    <property type="component" value="Unassembled WGS sequence"/>
</dbReference>
<protein>
    <recommendedName>
        <fullName evidence="3">NinF family protein</fullName>
    </recommendedName>
</protein>